<dbReference type="SUPFAM" id="SSF56672">
    <property type="entry name" value="DNA/RNA polymerases"/>
    <property type="match status" value="1"/>
</dbReference>
<dbReference type="EMBL" id="CAJPWZ010003285">
    <property type="protein sequence ID" value="CAG2255783.1"/>
    <property type="molecule type" value="Genomic_DNA"/>
</dbReference>
<gene>
    <name evidence="1" type="ORF">MEDL_67182</name>
</gene>
<dbReference type="SUPFAM" id="SSF48403">
    <property type="entry name" value="Ankyrin repeat"/>
    <property type="match status" value="1"/>
</dbReference>
<dbReference type="Gene3D" id="1.25.40.20">
    <property type="entry name" value="Ankyrin repeat-containing domain"/>
    <property type="match status" value="1"/>
</dbReference>
<dbReference type="PANTHER" id="PTHR31511">
    <property type="entry name" value="PROTEIN CBG23764"/>
    <property type="match status" value="1"/>
</dbReference>
<protein>
    <submittedName>
        <fullName evidence="1">Uncharacterized protein</fullName>
    </submittedName>
</protein>
<dbReference type="InterPro" id="IPR043502">
    <property type="entry name" value="DNA/RNA_pol_sf"/>
</dbReference>
<dbReference type="AlphaFoldDB" id="A0A8S3VLH7"/>
<evidence type="ECO:0000313" key="2">
    <source>
        <dbReference type="Proteomes" id="UP000683360"/>
    </source>
</evidence>
<dbReference type="InterPro" id="IPR002110">
    <property type="entry name" value="Ankyrin_rpt"/>
</dbReference>
<accession>A0A8S3VLH7</accession>
<reference evidence="1" key="1">
    <citation type="submission" date="2021-03" db="EMBL/GenBank/DDBJ databases">
        <authorList>
            <person name="Bekaert M."/>
        </authorList>
    </citation>
    <scope>NUCLEOTIDE SEQUENCE</scope>
</reference>
<comment type="caution">
    <text evidence="1">The sequence shown here is derived from an EMBL/GenBank/DDBJ whole genome shotgun (WGS) entry which is preliminary data.</text>
</comment>
<organism evidence="1 2">
    <name type="scientific">Mytilus edulis</name>
    <name type="common">Blue mussel</name>
    <dbReference type="NCBI Taxonomy" id="6550"/>
    <lineage>
        <taxon>Eukaryota</taxon>
        <taxon>Metazoa</taxon>
        <taxon>Spiralia</taxon>
        <taxon>Lophotrochozoa</taxon>
        <taxon>Mollusca</taxon>
        <taxon>Bivalvia</taxon>
        <taxon>Autobranchia</taxon>
        <taxon>Pteriomorphia</taxon>
        <taxon>Mytilida</taxon>
        <taxon>Mytiloidea</taxon>
        <taxon>Mytilidae</taxon>
        <taxon>Mytilinae</taxon>
        <taxon>Mytilus</taxon>
    </lineage>
</organism>
<keyword evidence="2" id="KW-1185">Reference proteome</keyword>
<dbReference type="Proteomes" id="UP000683360">
    <property type="component" value="Unassembled WGS sequence"/>
</dbReference>
<sequence length="255" mass="29844">MENLRKRTDIKLLNDQSKARKLISKPIFHAFKIFNDDLVAVHKLKQRLCLNRPIYVGFTILDLSKTLMYNFHYDYMKDKYGSRANLLFTDTDSLCYNFYTDDIYHDMMEDKHLFDTSEITRIVTIENLKAKVNKWNKKVFCSKNANDKDAQLVFQAIYEGKLRLTRILIEGKVNVNCQDSDGRTPLIAVCRLNNNIKDKETILYFVQFLIKEEAIINSTDVFCMQALDCAKNNGFHQVKQVILRTVLNVLENFSV</sequence>
<dbReference type="InterPro" id="IPR036770">
    <property type="entry name" value="Ankyrin_rpt-contain_sf"/>
</dbReference>
<evidence type="ECO:0000313" key="1">
    <source>
        <dbReference type="EMBL" id="CAG2255783.1"/>
    </source>
</evidence>
<dbReference type="PANTHER" id="PTHR31511:SF12">
    <property type="entry name" value="RHO TERMINATION FACTOR N-TERMINAL DOMAIN-CONTAINING PROTEIN"/>
    <property type="match status" value="1"/>
</dbReference>
<proteinExistence type="predicted"/>
<dbReference type="Pfam" id="PF12796">
    <property type="entry name" value="Ank_2"/>
    <property type="match status" value="1"/>
</dbReference>
<dbReference type="OrthoDB" id="6145729at2759"/>
<name>A0A8S3VLH7_MYTED</name>